<sequence length="71" mass="8688">FEERCNIMKNHYETEPWRIRRENIWNGMDLTLLLRQNPGQTLSETFEWLNTEIRRVQRGLANHQGDFSLRQ</sequence>
<protein>
    <submittedName>
        <fullName evidence="1">Bgt-20365</fullName>
    </submittedName>
</protein>
<keyword evidence="2" id="KW-1185">Reference proteome</keyword>
<proteinExistence type="predicted"/>
<gene>
    <name evidence="1" type="ORF">BGT96224V316_LOCUS2896</name>
</gene>
<evidence type="ECO:0000313" key="2">
    <source>
        <dbReference type="Proteomes" id="UP000324639"/>
    </source>
</evidence>
<dbReference type="EMBL" id="LR026988">
    <property type="protein sequence ID" value="VDB83703.1"/>
    <property type="molecule type" value="Genomic_DNA"/>
</dbReference>
<organism evidence="1 2">
    <name type="scientific">Blumeria graminis f. sp. tritici</name>
    <dbReference type="NCBI Taxonomy" id="62690"/>
    <lineage>
        <taxon>Eukaryota</taxon>
        <taxon>Fungi</taxon>
        <taxon>Dikarya</taxon>
        <taxon>Ascomycota</taxon>
        <taxon>Pezizomycotina</taxon>
        <taxon>Leotiomycetes</taxon>
        <taxon>Erysiphales</taxon>
        <taxon>Erysiphaceae</taxon>
        <taxon>Blumeria</taxon>
    </lineage>
</organism>
<feature type="non-terminal residue" evidence="1">
    <location>
        <position position="71"/>
    </location>
</feature>
<reference evidence="1 2" key="1">
    <citation type="submission" date="2018-08" db="EMBL/GenBank/DDBJ databases">
        <authorList>
            <person name="Muller C M."/>
        </authorList>
    </citation>
    <scope>NUCLEOTIDE SEQUENCE [LARGE SCALE GENOMIC DNA]</scope>
</reference>
<accession>A0A9X9MEL1</accession>
<feature type="non-terminal residue" evidence="1">
    <location>
        <position position="1"/>
    </location>
</feature>
<dbReference type="AlphaFoldDB" id="A0A9X9MEL1"/>
<dbReference type="Proteomes" id="UP000324639">
    <property type="component" value="Chromosome Bgt_-05"/>
</dbReference>
<evidence type="ECO:0000313" key="1">
    <source>
        <dbReference type="EMBL" id="VDB83703.1"/>
    </source>
</evidence>
<name>A0A9X9MEL1_BLUGR</name>